<gene>
    <name evidence="1" type="ORF">V6N12_017091</name>
</gene>
<protein>
    <submittedName>
        <fullName evidence="1">Uncharacterized protein</fullName>
    </submittedName>
</protein>
<accession>A0ABR2ACZ8</accession>
<proteinExistence type="predicted"/>
<comment type="caution">
    <text evidence="1">The sequence shown here is derived from an EMBL/GenBank/DDBJ whole genome shotgun (WGS) entry which is preliminary data.</text>
</comment>
<keyword evidence="2" id="KW-1185">Reference proteome</keyword>
<name>A0ABR2ACZ8_9ROSI</name>
<sequence length="102" mass="11484">MRKKEKGETIRLIPLRGENDDQKYWSGRDGGVEDARQFGSRFLECEALRDEPNLRGARPCGSINRDEPVRQEGLAGLASGLYPTRVTRPKLQAVLVHVRAHS</sequence>
<reference evidence="1 2" key="1">
    <citation type="journal article" date="2024" name="G3 (Bethesda)">
        <title>Genome assembly of Hibiscus sabdariffa L. provides insights into metabolisms of medicinal natural products.</title>
        <authorList>
            <person name="Kim T."/>
        </authorList>
    </citation>
    <scope>NUCLEOTIDE SEQUENCE [LARGE SCALE GENOMIC DNA]</scope>
    <source>
        <strain evidence="1">TK-2024</strain>
        <tissue evidence="1">Old leaves</tissue>
    </source>
</reference>
<dbReference type="EMBL" id="JBBPBM010000811">
    <property type="protein sequence ID" value="KAK8491040.1"/>
    <property type="molecule type" value="Genomic_DNA"/>
</dbReference>
<organism evidence="1 2">
    <name type="scientific">Hibiscus sabdariffa</name>
    <name type="common">roselle</name>
    <dbReference type="NCBI Taxonomy" id="183260"/>
    <lineage>
        <taxon>Eukaryota</taxon>
        <taxon>Viridiplantae</taxon>
        <taxon>Streptophyta</taxon>
        <taxon>Embryophyta</taxon>
        <taxon>Tracheophyta</taxon>
        <taxon>Spermatophyta</taxon>
        <taxon>Magnoliopsida</taxon>
        <taxon>eudicotyledons</taxon>
        <taxon>Gunneridae</taxon>
        <taxon>Pentapetalae</taxon>
        <taxon>rosids</taxon>
        <taxon>malvids</taxon>
        <taxon>Malvales</taxon>
        <taxon>Malvaceae</taxon>
        <taxon>Malvoideae</taxon>
        <taxon>Hibiscus</taxon>
    </lineage>
</organism>
<dbReference type="Proteomes" id="UP001472677">
    <property type="component" value="Unassembled WGS sequence"/>
</dbReference>
<evidence type="ECO:0000313" key="1">
    <source>
        <dbReference type="EMBL" id="KAK8491040.1"/>
    </source>
</evidence>
<evidence type="ECO:0000313" key="2">
    <source>
        <dbReference type="Proteomes" id="UP001472677"/>
    </source>
</evidence>